<dbReference type="AlphaFoldDB" id="A0A3M7RQT5"/>
<organism evidence="2 3">
    <name type="scientific">Brachionus plicatilis</name>
    <name type="common">Marine rotifer</name>
    <name type="synonym">Brachionus muelleri</name>
    <dbReference type="NCBI Taxonomy" id="10195"/>
    <lineage>
        <taxon>Eukaryota</taxon>
        <taxon>Metazoa</taxon>
        <taxon>Spiralia</taxon>
        <taxon>Gnathifera</taxon>
        <taxon>Rotifera</taxon>
        <taxon>Eurotatoria</taxon>
        <taxon>Monogononta</taxon>
        <taxon>Pseudotrocha</taxon>
        <taxon>Ploima</taxon>
        <taxon>Brachionidae</taxon>
        <taxon>Brachionus</taxon>
    </lineage>
</organism>
<accession>A0A3M7RQT5</accession>
<feature type="signal peptide" evidence="1">
    <location>
        <begin position="1"/>
        <end position="22"/>
    </location>
</feature>
<evidence type="ECO:0000313" key="2">
    <source>
        <dbReference type="EMBL" id="RNA25695.1"/>
    </source>
</evidence>
<feature type="chain" id="PRO_5017953449" description="Secreted protein" evidence="1">
    <location>
        <begin position="23"/>
        <end position="83"/>
    </location>
</feature>
<comment type="caution">
    <text evidence="2">The sequence shown here is derived from an EMBL/GenBank/DDBJ whole genome shotgun (WGS) entry which is preliminary data.</text>
</comment>
<evidence type="ECO:0000256" key="1">
    <source>
        <dbReference type="SAM" id="SignalP"/>
    </source>
</evidence>
<dbReference type="Proteomes" id="UP000276133">
    <property type="component" value="Unassembled WGS sequence"/>
</dbReference>
<proteinExistence type="predicted"/>
<sequence length="83" mass="9566">MAKNHVIVILTWIAVPDSYCSGLLNRTQKSTFFCGSIKVDYDFCTTLSSFRECNIVQHSKLHLLSKFANDVQNLCKMHYARTY</sequence>
<protein>
    <recommendedName>
        <fullName evidence="4">Secreted protein</fullName>
    </recommendedName>
</protein>
<dbReference type="EMBL" id="REGN01002884">
    <property type="protein sequence ID" value="RNA25695.1"/>
    <property type="molecule type" value="Genomic_DNA"/>
</dbReference>
<evidence type="ECO:0008006" key="4">
    <source>
        <dbReference type="Google" id="ProtNLM"/>
    </source>
</evidence>
<keyword evidence="1" id="KW-0732">Signal</keyword>
<evidence type="ECO:0000313" key="3">
    <source>
        <dbReference type="Proteomes" id="UP000276133"/>
    </source>
</evidence>
<gene>
    <name evidence="2" type="ORF">BpHYR1_020037</name>
</gene>
<keyword evidence="3" id="KW-1185">Reference proteome</keyword>
<name>A0A3M7RQT5_BRAPC</name>
<reference evidence="2 3" key="1">
    <citation type="journal article" date="2018" name="Sci. Rep.">
        <title>Genomic signatures of local adaptation to the degree of environmental predictability in rotifers.</title>
        <authorList>
            <person name="Franch-Gras L."/>
            <person name="Hahn C."/>
            <person name="Garcia-Roger E.M."/>
            <person name="Carmona M.J."/>
            <person name="Serra M."/>
            <person name="Gomez A."/>
        </authorList>
    </citation>
    <scope>NUCLEOTIDE SEQUENCE [LARGE SCALE GENOMIC DNA]</scope>
    <source>
        <strain evidence="2">HYR1</strain>
    </source>
</reference>